<evidence type="ECO:0000256" key="1">
    <source>
        <dbReference type="ARBA" id="ARBA00004245"/>
    </source>
</evidence>
<dbReference type="InterPro" id="IPR011989">
    <property type="entry name" value="ARM-like"/>
</dbReference>
<gene>
    <name evidence="8" type="ORF">SSX86_004325</name>
</gene>
<dbReference type="GO" id="GO:0005819">
    <property type="term" value="C:spindle"/>
    <property type="evidence" value="ECO:0007669"/>
    <property type="project" value="UniProtKB-ARBA"/>
</dbReference>
<feature type="compositionally biased region" description="Polar residues" evidence="6">
    <location>
        <begin position="760"/>
        <end position="772"/>
    </location>
</feature>
<dbReference type="InterPro" id="IPR021133">
    <property type="entry name" value="HEAT_type_2"/>
</dbReference>
<feature type="region of interest" description="Disordered" evidence="6">
    <location>
        <begin position="725"/>
        <end position="776"/>
    </location>
</feature>
<dbReference type="InterPro" id="IPR016024">
    <property type="entry name" value="ARM-type_fold"/>
</dbReference>
<dbReference type="InterPro" id="IPR024395">
    <property type="entry name" value="CLASP_N_dom"/>
</dbReference>
<feature type="repeat" description="HEAT" evidence="5">
    <location>
        <begin position="160"/>
        <end position="198"/>
    </location>
</feature>
<feature type="domain" description="TOG" evidence="7">
    <location>
        <begin position="770"/>
        <end position="1010"/>
    </location>
</feature>
<evidence type="ECO:0000259" key="7">
    <source>
        <dbReference type="SMART" id="SM01349"/>
    </source>
</evidence>
<keyword evidence="2" id="KW-0963">Cytoplasm</keyword>
<reference evidence="8 9" key="1">
    <citation type="submission" date="2024-04" db="EMBL/GenBank/DDBJ databases">
        <title>The reference genome of an endangered Asteraceae, Deinandra increscens subsp. villosa, native to the Central Coast of California.</title>
        <authorList>
            <person name="Guilliams M."/>
            <person name="Hasenstab-Lehman K."/>
            <person name="Meyer R."/>
            <person name="Mcevoy S."/>
        </authorList>
    </citation>
    <scope>NUCLEOTIDE SEQUENCE [LARGE SCALE GENOMIC DNA]</scope>
    <source>
        <tissue evidence="8">Leaf</tissue>
    </source>
</reference>
<dbReference type="GO" id="GO:1902903">
    <property type="term" value="P:regulation of supramolecular fiber organization"/>
    <property type="evidence" value="ECO:0007669"/>
    <property type="project" value="UniProtKB-ARBA"/>
</dbReference>
<name>A0AAP0DMT7_9ASTR</name>
<dbReference type="InterPro" id="IPR034085">
    <property type="entry name" value="TOG"/>
</dbReference>
<dbReference type="Proteomes" id="UP001408789">
    <property type="component" value="Unassembled WGS sequence"/>
</dbReference>
<feature type="region of interest" description="Disordered" evidence="6">
    <location>
        <begin position="605"/>
        <end position="629"/>
    </location>
</feature>
<dbReference type="InterPro" id="IPR048491">
    <property type="entry name" value="XMAP215_CLASP_TOG"/>
</dbReference>
<dbReference type="GO" id="GO:0031110">
    <property type="term" value="P:regulation of microtubule polymerization or depolymerization"/>
    <property type="evidence" value="ECO:0007669"/>
    <property type="project" value="UniProtKB-ARBA"/>
</dbReference>
<dbReference type="Pfam" id="PF12348">
    <property type="entry name" value="CLASP_N"/>
    <property type="match status" value="2"/>
</dbReference>
<evidence type="ECO:0000256" key="2">
    <source>
        <dbReference type="ARBA" id="ARBA00022490"/>
    </source>
</evidence>
<feature type="domain" description="TOG" evidence="7">
    <location>
        <begin position="281"/>
        <end position="513"/>
    </location>
</feature>
<evidence type="ECO:0000256" key="6">
    <source>
        <dbReference type="SAM" id="MobiDB-lite"/>
    </source>
</evidence>
<comment type="caution">
    <text evidence="8">The sequence shown here is derived from an EMBL/GenBank/DDBJ whole genome shotgun (WGS) entry which is preliminary data.</text>
</comment>
<dbReference type="FunFam" id="1.25.10.10:FF:000580">
    <property type="entry name" value="Protein peg1"/>
    <property type="match status" value="1"/>
</dbReference>
<keyword evidence="4" id="KW-0206">Cytoskeleton</keyword>
<dbReference type="GO" id="GO:0005881">
    <property type="term" value="C:cytoplasmic microtubule"/>
    <property type="evidence" value="ECO:0007669"/>
    <property type="project" value="TreeGrafter"/>
</dbReference>
<dbReference type="GO" id="GO:0000226">
    <property type="term" value="P:microtubule cytoskeleton organization"/>
    <property type="evidence" value="ECO:0007669"/>
    <property type="project" value="TreeGrafter"/>
</dbReference>
<dbReference type="SMART" id="SM01349">
    <property type="entry name" value="TOG"/>
    <property type="match status" value="4"/>
</dbReference>
<feature type="region of interest" description="Disordered" evidence="6">
    <location>
        <begin position="232"/>
        <end position="257"/>
    </location>
</feature>
<dbReference type="Pfam" id="PF21041">
    <property type="entry name" value="XMAP215_CLASP_TOG"/>
    <property type="match status" value="1"/>
</dbReference>
<feature type="region of interest" description="Disordered" evidence="6">
    <location>
        <begin position="499"/>
        <end position="539"/>
    </location>
</feature>
<dbReference type="SUPFAM" id="SSF48371">
    <property type="entry name" value="ARM repeat"/>
    <property type="match status" value="2"/>
</dbReference>
<dbReference type="PANTHER" id="PTHR21567:SF9">
    <property type="entry name" value="CLIP-ASSOCIATING PROTEIN"/>
    <property type="match status" value="1"/>
</dbReference>
<dbReference type="PANTHER" id="PTHR21567">
    <property type="entry name" value="CLASP"/>
    <property type="match status" value="1"/>
</dbReference>
<keyword evidence="3" id="KW-0677">Repeat</keyword>
<dbReference type="Gene3D" id="1.25.10.10">
    <property type="entry name" value="Leucine-rich Repeat Variant"/>
    <property type="match status" value="4"/>
</dbReference>
<evidence type="ECO:0000256" key="4">
    <source>
        <dbReference type="ARBA" id="ARBA00023212"/>
    </source>
</evidence>
<evidence type="ECO:0000313" key="8">
    <source>
        <dbReference type="EMBL" id="KAK9075995.1"/>
    </source>
</evidence>
<evidence type="ECO:0000313" key="9">
    <source>
        <dbReference type="Proteomes" id="UP001408789"/>
    </source>
</evidence>
<sequence>MEEALEMARSKDTKERMAGVERLHELLEASRKTLTSSEVTSLVDCCLDLFKDNNFRVSQGGLQALDSAAVLSGEHLKLHFNALVPATVERLGDSKQPVRDAARRLLITLMQVSSPTLIVERAGYNAWTHKSWRVREEFARTVTSAIGLFASTELPLQRAILPSILQMLYDPNPGVREAAILCIEEMYAQIGPQFREELLRHQIPSSMVKDINARLERIEPKHRSADIQAGAYTPAAKLSNHNPKRSSPKAKTSSREVSLFAGESDITEKPVDPIKVYSEKELIREFEKIASILVPEKDWSLRIGAMQRFEGLVIGGAIEYSCFRGLLKQLVGPLNTQLADRRSSIVKQACHLLNFLSKELLGDFEAFAEMFIPALFKLVVITVLVIAESADNCIKTMLRNCKVARILPRVAENAKHDRSAILRARCCEYALLILEYWTDAPEIQRSADLYEDLIKCCVGDAMSEVRSTARACYRMFSRTWPERSRRLFSSFDPVNQRIINDEDGGMHRRHASPSLRERTPQTSLNTKNSSSSSSLPGYGTSAIVAMDRSANSSSVGSNSSGLFSSQSKSIRKDAERTLESVLHASKQKVTAIESMLRGLDSGRVRSSSLDLGVDPPSSRDPPFPLAAPASNSRYSSLSLDLTAAKGKDRNGGLALSDIITQIQASRDSAKNSYRGNFGDETFSSYSARKASEKLQERSSFEDHNEVREARRSVNMHMDRHYLDAPYRDSHNSHVPNFQRPLSRKNVPGRMASSRRKSFDESQFASGETSSYTDGPASLNDALSEGLTSGSDWNARVSAFNYLRSLLQQGPKGVQEVTQSFEKVMKFFFQHLDDPHHKVAQAALTALADIIPVCRRPFESYMERILPHVFSRLIDPKESVRQPCSTTLEIVAKTYSVDSLLLPALLRSLDEQRSPKAKLAVIEFAIISFNKHAMNSEGAGNSGILKLWLAKLAPLAHDKNTKLKEAAITCIISVYSHFDSTSVLNYILSLSVEEQNSLRRALKQHTPRIEVDLMNYLQQKKDRQRSKSSYDPYDVVGTSSEEGYNAVSKKTPLFGRYSGSSLDSDGGKKWGSGPTQESTQINVDDNLYHGLDIGSNNGGLASNANDTVTSWSLRSENLEVNTNMELNSTPRLSGLVNSDNQQGGSTDLELSLPKLASLNINSSPDTKPGIPQILHLISIGSDECSTETKLTALQQLVDTSVANNFSIWTKYFNQILTAVLEVFDDPDPSIRELALSLVAEMLKNQKDSMEDSIEIVVEKLLHLTNDTISKVSNEAEHCLTVVLSQYDPFRCLSVIVPLLVTEDDKTLITCVNCLTKLVGRLSPEELTGQLESFLPALFDAFGNQSADVRKTVVFCLVDMYIMLGKGFLPYLEGLNSTQLRLVTIYANRISQARTGTPIQD</sequence>
<dbReference type="GO" id="GO:0000278">
    <property type="term" value="P:mitotic cell cycle"/>
    <property type="evidence" value="ECO:0007669"/>
    <property type="project" value="UniProtKB-ARBA"/>
</dbReference>
<feature type="region of interest" description="Disordered" evidence="6">
    <location>
        <begin position="1057"/>
        <end position="1079"/>
    </location>
</feature>
<keyword evidence="9" id="KW-1185">Reference proteome</keyword>
<evidence type="ECO:0000256" key="5">
    <source>
        <dbReference type="PROSITE-ProRule" id="PRU00103"/>
    </source>
</evidence>
<dbReference type="PROSITE" id="PS50077">
    <property type="entry name" value="HEAT_REPEAT"/>
    <property type="match status" value="1"/>
</dbReference>
<proteinExistence type="predicted"/>
<feature type="domain" description="TOG" evidence="7">
    <location>
        <begin position="1156"/>
        <end position="1394"/>
    </location>
</feature>
<evidence type="ECO:0000256" key="3">
    <source>
        <dbReference type="ARBA" id="ARBA00022737"/>
    </source>
</evidence>
<comment type="subcellular location">
    <subcellularLocation>
        <location evidence="1">Cytoplasm</location>
        <location evidence="1">Cytoskeleton</location>
    </subcellularLocation>
</comment>
<accession>A0AAP0DMT7</accession>
<dbReference type="EMBL" id="JBCNJP010000007">
    <property type="protein sequence ID" value="KAK9075995.1"/>
    <property type="molecule type" value="Genomic_DNA"/>
</dbReference>
<protein>
    <recommendedName>
        <fullName evidence="7">TOG domain-containing protein</fullName>
    </recommendedName>
</protein>
<organism evidence="8 9">
    <name type="scientific">Deinandra increscens subsp. villosa</name>
    <dbReference type="NCBI Taxonomy" id="3103831"/>
    <lineage>
        <taxon>Eukaryota</taxon>
        <taxon>Viridiplantae</taxon>
        <taxon>Streptophyta</taxon>
        <taxon>Embryophyta</taxon>
        <taxon>Tracheophyta</taxon>
        <taxon>Spermatophyta</taxon>
        <taxon>Magnoliopsida</taxon>
        <taxon>eudicotyledons</taxon>
        <taxon>Gunneridae</taxon>
        <taxon>Pentapetalae</taxon>
        <taxon>asterids</taxon>
        <taxon>campanulids</taxon>
        <taxon>Asterales</taxon>
        <taxon>Asteraceae</taxon>
        <taxon>Asteroideae</taxon>
        <taxon>Heliantheae alliance</taxon>
        <taxon>Madieae</taxon>
        <taxon>Madiinae</taxon>
        <taxon>Deinandra</taxon>
    </lineage>
</organism>
<dbReference type="GO" id="GO:0008017">
    <property type="term" value="F:microtubule binding"/>
    <property type="evidence" value="ECO:0007669"/>
    <property type="project" value="TreeGrafter"/>
</dbReference>
<feature type="domain" description="TOG" evidence="7">
    <location>
        <begin position="1"/>
        <end position="224"/>
    </location>
</feature>